<keyword evidence="2" id="KW-1185">Reference proteome</keyword>
<organism evidence="1 2">
    <name type="scientific">Gigaspora rosea</name>
    <dbReference type="NCBI Taxonomy" id="44941"/>
    <lineage>
        <taxon>Eukaryota</taxon>
        <taxon>Fungi</taxon>
        <taxon>Fungi incertae sedis</taxon>
        <taxon>Mucoromycota</taxon>
        <taxon>Glomeromycotina</taxon>
        <taxon>Glomeromycetes</taxon>
        <taxon>Diversisporales</taxon>
        <taxon>Gigasporaceae</taxon>
        <taxon>Gigaspora</taxon>
    </lineage>
</organism>
<evidence type="ECO:0000313" key="1">
    <source>
        <dbReference type="EMBL" id="RIB21279.1"/>
    </source>
</evidence>
<dbReference type="EMBL" id="QKWP01000369">
    <property type="protein sequence ID" value="RIB21279.1"/>
    <property type="molecule type" value="Genomic_DNA"/>
</dbReference>
<comment type="caution">
    <text evidence="1">The sequence shown here is derived from an EMBL/GenBank/DDBJ whole genome shotgun (WGS) entry which is preliminary data.</text>
</comment>
<dbReference type="AlphaFoldDB" id="A0A397VJU2"/>
<protein>
    <submittedName>
        <fullName evidence="1">Uncharacterized protein</fullName>
    </submittedName>
</protein>
<dbReference type="Proteomes" id="UP000266673">
    <property type="component" value="Unassembled WGS sequence"/>
</dbReference>
<sequence>MAFNQLLSEFIANRKPEQRRKAIITQEDYDLIIKILKNPEDSSIGTANDRFWAKNNFRLCDLGTLQNPILQIVKKKHQRDQIVPTSHTPYELVFGQHPLRRFNMIEELKQHNITMEEDLSQNMVGSEEDLEETDNDDGLYNDNSDFNHMDNDEQRSISNSSIHLERNNSNMGELENEFYSFEIEERNLYKSADDYTILMQQPIRNNQLTQQNINKNADNHTILIQQTIRNDQQVQQHTQDDNSIADNWEQHIEDKENQEPTNSDFVPYKKRRFSAFQEASNSSTHHDIYRQVANRNLENYRSKMERQMHTKYNIQVESDEC</sequence>
<evidence type="ECO:0000313" key="2">
    <source>
        <dbReference type="Proteomes" id="UP000266673"/>
    </source>
</evidence>
<dbReference type="STRING" id="44941.A0A397VJU2"/>
<name>A0A397VJU2_9GLOM</name>
<reference evidence="1 2" key="1">
    <citation type="submission" date="2018-06" db="EMBL/GenBank/DDBJ databases">
        <title>Comparative genomics reveals the genomic features of Rhizophagus irregularis, R. cerebriforme, R. diaphanum and Gigaspora rosea, and their symbiotic lifestyle signature.</title>
        <authorList>
            <person name="Morin E."/>
            <person name="San Clemente H."/>
            <person name="Chen E.C.H."/>
            <person name="De La Providencia I."/>
            <person name="Hainaut M."/>
            <person name="Kuo A."/>
            <person name="Kohler A."/>
            <person name="Murat C."/>
            <person name="Tang N."/>
            <person name="Roy S."/>
            <person name="Loubradou J."/>
            <person name="Henrissat B."/>
            <person name="Grigoriev I.V."/>
            <person name="Corradi N."/>
            <person name="Roux C."/>
            <person name="Martin F.M."/>
        </authorList>
    </citation>
    <scope>NUCLEOTIDE SEQUENCE [LARGE SCALE GENOMIC DNA]</scope>
    <source>
        <strain evidence="1 2">DAOM 194757</strain>
    </source>
</reference>
<proteinExistence type="predicted"/>
<accession>A0A397VJU2</accession>
<dbReference type="OrthoDB" id="2499658at2759"/>
<gene>
    <name evidence="1" type="ORF">C2G38_2034517</name>
</gene>